<dbReference type="InterPro" id="IPR001810">
    <property type="entry name" value="F-box_dom"/>
</dbReference>
<feature type="region of interest" description="Disordered" evidence="2">
    <location>
        <begin position="400"/>
        <end position="443"/>
    </location>
</feature>
<dbReference type="AlphaFoldDB" id="A0A1W0WVS3"/>
<dbReference type="OrthoDB" id="10070813at2759"/>
<dbReference type="CDD" id="cd09917">
    <property type="entry name" value="F-box_SF"/>
    <property type="match status" value="1"/>
</dbReference>
<dbReference type="InterPro" id="IPR006600">
    <property type="entry name" value="HTH_CenpB_DNA-bd_dom"/>
</dbReference>
<dbReference type="Gene3D" id="1.10.10.60">
    <property type="entry name" value="Homeodomain-like"/>
    <property type="match status" value="2"/>
</dbReference>
<evidence type="ECO:0000256" key="2">
    <source>
        <dbReference type="SAM" id="MobiDB-lite"/>
    </source>
</evidence>
<evidence type="ECO:0000259" key="3">
    <source>
        <dbReference type="PROSITE" id="PS51253"/>
    </source>
</evidence>
<dbReference type="PROSITE" id="PS51253">
    <property type="entry name" value="HTH_CENPB"/>
    <property type="match status" value="1"/>
</dbReference>
<feature type="domain" description="HTH CENPB-type" evidence="3">
    <location>
        <begin position="787"/>
        <end position="861"/>
    </location>
</feature>
<comment type="caution">
    <text evidence="4">The sequence shown here is derived from an EMBL/GenBank/DDBJ whole genome shotgun (WGS) entry which is preliminary data.</text>
</comment>
<dbReference type="Gene3D" id="1.20.1280.50">
    <property type="match status" value="1"/>
</dbReference>
<feature type="compositionally biased region" description="Basic residues" evidence="2">
    <location>
        <begin position="766"/>
        <end position="778"/>
    </location>
</feature>
<proteinExistence type="predicted"/>
<dbReference type="GO" id="GO:0003677">
    <property type="term" value="F:DNA binding"/>
    <property type="evidence" value="ECO:0007669"/>
    <property type="project" value="UniProtKB-KW"/>
</dbReference>
<feature type="compositionally biased region" description="Acidic residues" evidence="2">
    <location>
        <begin position="421"/>
        <end position="438"/>
    </location>
</feature>
<evidence type="ECO:0000256" key="1">
    <source>
        <dbReference type="ARBA" id="ARBA00023125"/>
    </source>
</evidence>
<dbReference type="Proteomes" id="UP000192578">
    <property type="component" value="Unassembled WGS sequence"/>
</dbReference>
<feature type="region of interest" description="Disordered" evidence="2">
    <location>
        <begin position="755"/>
        <end position="787"/>
    </location>
</feature>
<keyword evidence="1" id="KW-0238">DNA-binding</keyword>
<keyword evidence="5" id="KW-1185">Reference proteome</keyword>
<evidence type="ECO:0000313" key="4">
    <source>
        <dbReference type="EMBL" id="OQV19284.1"/>
    </source>
</evidence>
<gene>
    <name evidence="4" type="ORF">BV898_06705</name>
</gene>
<dbReference type="EMBL" id="MTYJ01000041">
    <property type="protein sequence ID" value="OQV19284.1"/>
    <property type="molecule type" value="Genomic_DNA"/>
</dbReference>
<sequence length="936" mass="105372">MGKTYSGTGYLRWLRALTKTKAVIVESRDVILWSKAGSRGSDAIKDLVPELLMEIFICLDIRTRIRLRRVCRYWKYILLQPDVNYIITTDSDVVGLYHYTPPDDIPHLRGILGPHVGHLIFDSRSSRAPLRIIIRWWIKWAPNLAGFHLKRFNFDIVDLGYHDFDTCVGKLMRRMFCDPVEYFHQWKELTLTDCSFHYGMTTIGLPRGHYSWTTTHIPKLSINLEGCSSPKAVRASLRAATDPILWPYPEEQTDWLEKHANLLPLKGCENGLEAPTILCILELCKKKFPEHQVCRIKDWNVNPSHVCHNWTAGDDLMRLARRTISALTDKLHGVGAAPTIYPQPSRVYYRVNNSYPNTFVVQFEDAKETTLCSVNAVPTTYPKLLIVCSGTSSYLNTMARSTRAATGRKSPAAPPPPPPEPQEDEEDQSEASEAEDESAAAAAALSTSTVMNGEEAGPPPPLDVPVHRPVNVFGGHLTDEIRRAIQQKHEEEPDMSQVQLTEWLDKTYGIKVNRTTVGRTLQRTRTAASTPRRPAKKDNTTYVSIVRQPKKDLDEAVYEWYLEKTDQQNSQEPYFGVSDFRDKAMELAQTGQYDVPPKAKFTDKWMTAFLKRFSLQLTPLSEDGQPIDMDAMVSASGPSASEERTVWPHPELLTFPPENYEEGDASEDDLTGKRLSNGVVKISGDGSDGKSHRWTSQQHISKEMRLALQQKREEDPNISQHQLSGWLNATYGVRVHRATIGRNLKRVAQEAAGVASTAASSEPSPKKSKALTAHRARRSQASSAGALPSAADVVAPEVFEQMILDWFNRQIEAGHLPTDKDFSEKARELKRQIEPQLGTRVSVSLAWRNSFRLRYGFDKGFSSSMTPVKINKNVANLEASADPGMVEVHASVNLIRKYVFNADYDGETKKDLMQGLDDIYIKLGDANRKLKDSAKR</sequence>
<dbReference type="SUPFAM" id="SSF81383">
    <property type="entry name" value="F-box domain"/>
    <property type="match status" value="1"/>
</dbReference>
<dbReference type="InterPro" id="IPR036047">
    <property type="entry name" value="F-box-like_dom_sf"/>
</dbReference>
<evidence type="ECO:0000313" key="5">
    <source>
        <dbReference type="Proteomes" id="UP000192578"/>
    </source>
</evidence>
<protein>
    <recommendedName>
        <fullName evidence="3">HTH CENPB-type domain-containing protein</fullName>
    </recommendedName>
</protein>
<reference evidence="5" key="1">
    <citation type="submission" date="2017-01" db="EMBL/GenBank/DDBJ databases">
        <title>Comparative genomics of anhydrobiosis in the tardigrade Hypsibius dujardini.</title>
        <authorList>
            <person name="Yoshida Y."/>
            <person name="Koutsovoulos G."/>
            <person name="Laetsch D."/>
            <person name="Stevens L."/>
            <person name="Kumar S."/>
            <person name="Horikawa D."/>
            <person name="Ishino K."/>
            <person name="Komine S."/>
            <person name="Tomita M."/>
            <person name="Blaxter M."/>
            <person name="Arakawa K."/>
        </authorList>
    </citation>
    <scope>NUCLEOTIDE SEQUENCE [LARGE SCALE GENOMIC DNA]</scope>
    <source>
        <strain evidence="5">Z151</strain>
    </source>
</reference>
<name>A0A1W0WVS3_HYPEX</name>
<dbReference type="SMART" id="SM00256">
    <property type="entry name" value="FBOX"/>
    <property type="match status" value="1"/>
</dbReference>
<organism evidence="4 5">
    <name type="scientific">Hypsibius exemplaris</name>
    <name type="common">Freshwater tardigrade</name>
    <dbReference type="NCBI Taxonomy" id="2072580"/>
    <lineage>
        <taxon>Eukaryota</taxon>
        <taxon>Metazoa</taxon>
        <taxon>Ecdysozoa</taxon>
        <taxon>Tardigrada</taxon>
        <taxon>Eutardigrada</taxon>
        <taxon>Parachela</taxon>
        <taxon>Hypsibioidea</taxon>
        <taxon>Hypsibiidae</taxon>
        <taxon>Hypsibius</taxon>
    </lineage>
</organism>
<dbReference type="Pfam" id="PF00646">
    <property type="entry name" value="F-box"/>
    <property type="match status" value="1"/>
</dbReference>
<accession>A0A1W0WVS3</accession>